<evidence type="ECO:0000256" key="6">
    <source>
        <dbReference type="SAM" id="MobiDB-lite"/>
    </source>
</evidence>
<dbReference type="InterPro" id="IPR016187">
    <property type="entry name" value="CTDL_fold"/>
</dbReference>
<dbReference type="RefSeq" id="XP_064723130.1">
    <property type="nucleotide sequence ID" value="XM_064867058.1"/>
</dbReference>
<dbReference type="InterPro" id="IPR051128">
    <property type="entry name" value="EgtD_Methyltrsf_superfamily"/>
</dbReference>
<feature type="domain" description="Histidine-specific methyltransferase SAM-dependent" evidence="8">
    <location>
        <begin position="432"/>
        <end position="607"/>
    </location>
</feature>
<keyword evidence="3" id="KW-0560">Oxidoreductase</keyword>
<reference evidence="10 11" key="1">
    <citation type="submission" date="2024-01" db="EMBL/GenBank/DDBJ databases">
        <title>Comparative genomics of Cryptococcus and Kwoniella reveals pathogenesis evolution and contrasting modes of karyotype evolution via chromosome fusion or intercentromeric recombination.</title>
        <authorList>
            <person name="Coelho M.A."/>
            <person name="David-Palma M."/>
            <person name="Shea T."/>
            <person name="Bowers K."/>
            <person name="McGinley-Smith S."/>
            <person name="Mohammad A.W."/>
            <person name="Gnirke A."/>
            <person name="Yurkov A.M."/>
            <person name="Nowrousian M."/>
            <person name="Sun S."/>
            <person name="Cuomo C.A."/>
            <person name="Heitman J."/>
        </authorList>
    </citation>
    <scope>NUCLEOTIDE SEQUENCE [LARGE SCALE GENOMIC DNA]</scope>
    <source>
        <strain evidence="10 11">7685027</strain>
    </source>
</reference>
<dbReference type="PANTHER" id="PTHR43397:SF1">
    <property type="entry name" value="ERGOTHIONEINE BIOSYNTHESIS PROTEIN 1"/>
    <property type="match status" value="1"/>
</dbReference>
<feature type="domain" description="DinB-like" evidence="9">
    <location>
        <begin position="664"/>
        <end position="795"/>
    </location>
</feature>
<proteinExistence type="predicted"/>
<keyword evidence="2" id="KW-0808">Transferase</keyword>
<protein>
    <recommendedName>
        <fullName evidence="12">Sulfatase-modifying factor enzyme domain-containing protein</fullName>
    </recommendedName>
</protein>
<dbReference type="Pfam" id="PF10017">
    <property type="entry name" value="Methyltransf_33"/>
    <property type="match status" value="3"/>
</dbReference>
<sequence>MQSDHTPSAIPFRVSWTSLPTPIPNCSHTARAEVVLWTWAWVAQCCGSMAIQVYKQTGISLVVYYSIKKTDIMTSMIFTLPPTRRSSSGSPDSDTSPWSLRSEIESALEGTDEPTIPGSGEEDKKWAFKRSVPTVVLYDEIGLRLYDKITAEAPEYYLFNDELNLLKAHGKEIAQCMGFSRSNKNDQGPPDGTEYPPEKRWKPARWGDEAVGKWNEGVNGEEGLGGGWQRGWDVVELGAGALRKTAHLLTALASSLPDPPPNASTLPPPITYHPLDLSYPELNRVLGEMHEAIGDKIEGKVACVGLHGDYEAGLQFIRDGKLAQIRKSFNDKPENFAEELFVTSTASSAPQAIQTDNQTYQEDSPILSPSSIHLVTPQNAPCPLPAMDPRIVQGGSSPNSYSSEPSDEHMPALKEISHPRSAAREAPAPRINSYPAEADRPLHFIFLGSSLGNFERPSAAPFLKSLPLRAGDTLLLGLDGRPTPGEEGNKKVEIAYNDPAGHTKRFEEHGWDIVKGELGVKGDAEFVGRYNEELGRHEAYFRSKERQSIHLPTYGQDITIEEGELLNIEWSYKYSIKEAMDLFTAADLRVVNSWKAPDSEYRLWLLERPSVRFIAPPSNDIASDKLSALNMFNSANGGQLLKVKGLPKWEEWIALWKFWDHITLDMIPKGLLHQKPIDLRHICLFYLGHIPTFLDIHLTRLTKGRHTEPEYFKDIFERGIDPDVDDPTQCHDHSEVPTSEEDWPTLTQILDFRDRVRQRLLIIYSDLASGKMPLDRHTGRVLFMGFEHEAMHAETLLYMLAQSPLTRTPTAVKEPQWELLREKWDAAKVENKVLIVKGGEIMMGHDDAEKDDEECQTGESWADHEFGWDNEHPHISEQVKTFKVDSLPVSNNDYLSFLSSTGAFDNLKCETAPASWVNTSQTDTPEWKIRTFYGPVGFDEGGSWPLMASKLELEGFAKWKGGRLPTEAELRKLWESEEGPRVNGTVNNVGVKNWHPVPPTNTYIDNAGNIIHGHNGGVWEWTSTPFEGYEGFVTSRLYPGYSSDFFDRKHFVVLGGSYATIPQIAGRKSFRNWYQSNYKYSFVGGRVAYDA</sequence>
<evidence type="ECO:0000259" key="9">
    <source>
        <dbReference type="Pfam" id="PF12867"/>
    </source>
</evidence>
<dbReference type="InterPro" id="IPR042095">
    <property type="entry name" value="SUMF_sf"/>
</dbReference>
<gene>
    <name evidence="10" type="ORF">IAS62_005248</name>
</gene>
<feature type="domain" description="Histidine-specific methyltransferase SAM-dependent" evidence="8">
    <location>
        <begin position="233"/>
        <end position="318"/>
    </location>
</feature>
<dbReference type="Pfam" id="PF12867">
    <property type="entry name" value="DinB_2"/>
    <property type="match status" value="1"/>
</dbReference>
<dbReference type="GeneID" id="89992018"/>
<evidence type="ECO:0000313" key="11">
    <source>
        <dbReference type="Proteomes" id="UP001432216"/>
    </source>
</evidence>
<feature type="region of interest" description="Disordered" evidence="6">
    <location>
        <begin position="180"/>
        <end position="201"/>
    </location>
</feature>
<evidence type="ECO:0000259" key="8">
    <source>
        <dbReference type="Pfam" id="PF10017"/>
    </source>
</evidence>
<keyword evidence="11" id="KW-1185">Reference proteome</keyword>
<dbReference type="InterPro" id="IPR019257">
    <property type="entry name" value="MeTrfase_dom"/>
</dbReference>
<feature type="domain" description="Histidine-specific methyltransferase SAM-dependent" evidence="8">
    <location>
        <begin position="129"/>
        <end position="177"/>
    </location>
</feature>
<evidence type="ECO:0000256" key="4">
    <source>
        <dbReference type="ARBA" id="ARBA00023004"/>
    </source>
</evidence>
<evidence type="ECO:0000313" key="10">
    <source>
        <dbReference type="EMBL" id="WVO23891.1"/>
    </source>
</evidence>
<feature type="domain" description="Sulfatase-modifying factor enzyme-like" evidence="7">
    <location>
        <begin position="833"/>
        <end position="1088"/>
    </location>
</feature>
<accession>A0ABZ2AZC5</accession>
<dbReference type="Proteomes" id="UP001432216">
    <property type="component" value="Chromosome 9"/>
</dbReference>
<dbReference type="EMBL" id="CP143814">
    <property type="protein sequence ID" value="WVO23891.1"/>
    <property type="molecule type" value="Genomic_DNA"/>
</dbReference>
<keyword evidence="4" id="KW-0408">Iron</keyword>
<dbReference type="Gene3D" id="3.90.1580.10">
    <property type="entry name" value="paralog of FGE (formylglycine-generating enzyme)"/>
    <property type="match status" value="1"/>
</dbReference>
<evidence type="ECO:0000256" key="3">
    <source>
        <dbReference type="ARBA" id="ARBA00023002"/>
    </source>
</evidence>
<evidence type="ECO:0000259" key="7">
    <source>
        <dbReference type="Pfam" id="PF03781"/>
    </source>
</evidence>
<dbReference type="SUPFAM" id="SSF56436">
    <property type="entry name" value="C-type lectin-like"/>
    <property type="match status" value="1"/>
</dbReference>
<evidence type="ECO:0008006" key="12">
    <source>
        <dbReference type="Google" id="ProtNLM"/>
    </source>
</evidence>
<keyword evidence="1" id="KW-0489">Methyltransferase</keyword>
<dbReference type="InterPro" id="IPR005532">
    <property type="entry name" value="SUMF_dom"/>
</dbReference>
<dbReference type="Gene3D" id="3.40.50.150">
    <property type="entry name" value="Vaccinia Virus protein VP39"/>
    <property type="match status" value="2"/>
</dbReference>
<evidence type="ECO:0000256" key="5">
    <source>
        <dbReference type="ARBA" id="ARBA00037882"/>
    </source>
</evidence>
<dbReference type="InterPro" id="IPR024775">
    <property type="entry name" value="DinB-like"/>
</dbReference>
<dbReference type="InterPro" id="IPR029063">
    <property type="entry name" value="SAM-dependent_MTases_sf"/>
</dbReference>
<evidence type="ECO:0000256" key="1">
    <source>
        <dbReference type="ARBA" id="ARBA00022603"/>
    </source>
</evidence>
<comment type="pathway">
    <text evidence="5">Amino-acid biosynthesis; ergothioneine biosynthesis.</text>
</comment>
<name>A0ABZ2AZC5_9TREE</name>
<dbReference type="PANTHER" id="PTHR43397">
    <property type="entry name" value="ERGOTHIONEINE BIOSYNTHESIS PROTEIN 1"/>
    <property type="match status" value="1"/>
</dbReference>
<organism evidence="10 11">
    <name type="scientific">Cryptococcus decagattii</name>
    <dbReference type="NCBI Taxonomy" id="1859122"/>
    <lineage>
        <taxon>Eukaryota</taxon>
        <taxon>Fungi</taxon>
        <taxon>Dikarya</taxon>
        <taxon>Basidiomycota</taxon>
        <taxon>Agaricomycotina</taxon>
        <taxon>Tremellomycetes</taxon>
        <taxon>Tremellales</taxon>
        <taxon>Cryptococcaceae</taxon>
        <taxon>Cryptococcus</taxon>
        <taxon>Cryptococcus gattii species complex</taxon>
    </lineage>
</organism>
<dbReference type="Pfam" id="PF03781">
    <property type="entry name" value="FGE-sulfatase"/>
    <property type="match status" value="1"/>
</dbReference>
<evidence type="ECO:0000256" key="2">
    <source>
        <dbReference type="ARBA" id="ARBA00022679"/>
    </source>
</evidence>